<organism evidence="1 2">
    <name type="scientific">Niveispirillum cyanobacteriorum</name>
    <dbReference type="NCBI Taxonomy" id="1612173"/>
    <lineage>
        <taxon>Bacteria</taxon>
        <taxon>Pseudomonadati</taxon>
        <taxon>Pseudomonadota</taxon>
        <taxon>Alphaproteobacteria</taxon>
        <taxon>Rhodospirillales</taxon>
        <taxon>Azospirillaceae</taxon>
        <taxon>Niveispirillum</taxon>
    </lineage>
</organism>
<dbReference type="AlphaFoldDB" id="A0A2K9N7X4"/>
<evidence type="ECO:0000313" key="1">
    <source>
        <dbReference type="EMBL" id="AUN29179.1"/>
    </source>
</evidence>
<dbReference type="SUPFAM" id="SSF53850">
    <property type="entry name" value="Periplasmic binding protein-like II"/>
    <property type="match status" value="1"/>
</dbReference>
<protein>
    <recommendedName>
        <fullName evidence="3">Solute-binding protein family 3/N-terminal domain-containing protein</fullName>
    </recommendedName>
</protein>
<reference evidence="1 2" key="1">
    <citation type="submission" date="2017-12" db="EMBL/GenBank/DDBJ databases">
        <title>Genomes of bacteria within cyanobacterial aggregates.</title>
        <authorList>
            <person name="Cai H."/>
        </authorList>
    </citation>
    <scope>NUCLEOTIDE SEQUENCE [LARGE SCALE GENOMIC DNA]</scope>
    <source>
        <strain evidence="1 2">TH16</strain>
    </source>
</reference>
<dbReference type="Proteomes" id="UP000234752">
    <property type="component" value="Chromosome eg_1"/>
</dbReference>
<evidence type="ECO:0008006" key="3">
    <source>
        <dbReference type="Google" id="ProtNLM"/>
    </source>
</evidence>
<name>A0A2K9N7X4_9PROT</name>
<keyword evidence="2" id="KW-1185">Reference proteome</keyword>
<dbReference type="Gene3D" id="3.40.190.10">
    <property type="entry name" value="Periplasmic binding protein-like II"/>
    <property type="match status" value="2"/>
</dbReference>
<accession>A0A2K9N7X4</accession>
<gene>
    <name evidence="1" type="ORF">C0V82_02140</name>
</gene>
<sequence>MCGLLLAPLPVAGAEEWSFTTLEWPPFSGSLPQGGAMTTVLRAAFSTQGEDLRITTLPWKRAVAAAMQTDGPHVGFFTATKAECDAAGGILSEKPIGHFRYALAQRQELPVRWTKPDDLSGLMIGVVDGYDNGPIITDLNKRGLIRLDSAPTDSANLRKLQAGRIDAAVVEISQFAFLQPKVGQAQIAQGLSALVLNERPLGPPQSLHACFNKGHRAALAHASLLRGLQKIDSRELADRYMEHLGQEGAVSN</sequence>
<dbReference type="EMBL" id="CP025611">
    <property type="protein sequence ID" value="AUN29179.1"/>
    <property type="molecule type" value="Genomic_DNA"/>
</dbReference>
<proteinExistence type="predicted"/>
<dbReference type="RefSeq" id="WP_102110925.1">
    <property type="nucleotide sequence ID" value="NZ_CP025611.1"/>
</dbReference>
<dbReference type="KEGG" id="ncb:C0V82_02140"/>
<evidence type="ECO:0000313" key="2">
    <source>
        <dbReference type="Proteomes" id="UP000234752"/>
    </source>
</evidence>